<proteinExistence type="predicted"/>
<name>A0A2P2P6X1_RHIMU</name>
<reference evidence="1" key="1">
    <citation type="submission" date="2018-02" db="EMBL/GenBank/DDBJ databases">
        <title>Rhizophora mucronata_Transcriptome.</title>
        <authorList>
            <person name="Meera S.P."/>
            <person name="Sreeshan A."/>
            <person name="Augustine A."/>
        </authorList>
    </citation>
    <scope>NUCLEOTIDE SEQUENCE</scope>
    <source>
        <tissue evidence="1">Leaf</tissue>
    </source>
</reference>
<dbReference type="AlphaFoldDB" id="A0A2P2P6X1"/>
<organism evidence="1">
    <name type="scientific">Rhizophora mucronata</name>
    <name type="common">Asiatic mangrove</name>
    <dbReference type="NCBI Taxonomy" id="61149"/>
    <lineage>
        <taxon>Eukaryota</taxon>
        <taxon>Viridiplantae</taxon>
        <taxon>Streptophyta</taxon>
        <taxon>Embryophyta</taxon>
        <taxon>Tracheophyta</taxon>
        <taxon>Spermatophyta</taxon>
        <taxon>Magnoliopsida</taxon>
        <taxon>eudicotyledons</taxon>
        <taxon>Gunneridae</taxon>
        <taxon>Pentapetalae</taxon>
        <taxon>rosids</taxon>
        <taxon>fabids</taxon>
        <taxon>Malpighiales</taxon>
        <taxon>Rhizophoraceae</taxon>
        <taxon>Rhizophora</taxon>
    </lineage>
</organism>
<sequence length="32" mass="3697">MVIRVPYFSVFPERGPVLLHTTSDSTYLTRVD</sequence>
<accession>A0A2P2P6X1</accession>
<protein>
    <submittedName>
        <fullName evidence="1">Uncharacterized protein</fullName>
    </submittedName>
</protein>
<evidence type="ECO:0000313" key="1">
    <source>
        <dbReference type="EMBL" id="MBX50361.1"/>
    </source>
</evidence>
<dbReference type="EMBL" id="GGEC01069877">
    <property type="protein sequence ID" value="MBX50361.1"/>
    <property type="molecule type" value="Transcribed_RNA"/>
</dbReference>